<sequence length="507" mass="57862">MSILHRRADDDHQHPAISSVWRVTARAMVTVKLGGTIFFTLFATMVVLVSERTSVNLGVNNQLLTVLGLVLGFVITFRTSSAYERYQDGRKMWTNIIVASRSLAHQIWVHVQVDEPRKSISETPLETPTSQEVQAEKNRMIKLVGVATLVPCEDDDRLCNDAYQVQAFSVSVKHLLRGEESVYYKDLWPLVYFLPQCAPGRNDEMRMWHIHKRHASVSSGTSGHDNGCFKIPTHPTAEPKTSAAATVHFSRPGMQGKRENSLSSSTQSVRTLSNQPTPPNRASTYDSIQNEEVMPPCKYVLYEARTPPRVSIFEYFTVLKYLRFAWRVVTGSSHPPENNPKARRRRIYTEIVTVHVPIEICLVLSNYVNFLMRNKLVDPVIASHIADNLFLLQDTVSNLERICNTPLPFAYQAHLKISLWIYLLVLPFQIYLTYRYVAIPATAFAAFLMLGFVDIAEEIENPFDYDFNDLDLDHFCSIVKRDIHEITTYTNLEDRNSLVFGGSWRMN</sequence>
<evidence type="ECO:0000256" key="7">
    <source>
        <dbReference type="ARBA" id="ARBA00023136"/>
    </source>
</evidence>
<keyword evidence="3" id="KW-1003">Cell membrane</keyword>
<reference evidence="10 11" key="1">
    <citation type="journal article" date="2020" name="ISME J.">
        <title>Uncovering the hidden diversity of litter-decomposition mechanisms in mushroom-forming fungi.</title>
        <authorList>
            <person name="Floudas D."/>
            <person name="Bentzer J."/>
            <person name="Ahren D."/>
            <person name="Johansson T."/>
            <person name="Persson P."/>
            <person name="Tunlid A."/>
        </authorList>
    </citation>
    <scope>NUCLEOTIDE SEQUENCE [LARGE SCALE GENOMIC DNA]</scope>
    <source>
        <strain evidence="10 11">CBS 101986</strain>
    </source>
</reference>
<evidence type="ECO:0000256" key="6">
    <source>
        <dbReference type="ARBA" id="ARBA00023065"/>
    </source>
</evidence>
<dbReference type="PANTHER" id="PTHR33281">
    <property type="entry name" value="UPF0187 PROTEIN YNEE"/>
    <property type="match status" value="1"/>
</dbReference>
<dbReference type="GO" id="GO:0005886">
    <property type="term" value="C:plasma membrane"/>
    <property type="evidence" value="ECO:0007669"/>
    <property type="project" value="UniProtKB-SubCell"/>
</dbReference>
<name>A0A8H5BL75_9AGAR</name>
<keyword evidence="11" id="KW-1185">Reference proteome</keyword>
<evidence type="ECO:0000256" key="3">
    <source>
        <dbReference type="ARBA" id="ARBA00022475"/>
    </source>
</evidence>
<dbReference type="OrthoDB" id="1368at2759"/>
<dbReference type="EMBL" id="JAACJJ010000015">
    <property type="protein sequence ID" value="KAF5325430.1"/>
    <property type="molecule type" value="Genomic_DNA"/>
</dbReference>
<evidence type="ECO:0000313" key="10">
    <source>
        <dbReference type="EMBL" id="KAF5325430.1"/>
    </source>
</evidence>
<evidence type="ECO:0000256" key="9">
    <source>
        <dbReference type="SAM" id="Phobius"/>
    </source>
</evidence>
<dbReference type="Pfam" id="PF25539">
    <property type="entry name" value="Bestrophin_2"/>
    <property type="match status" value="2"/>
</dbReference>
<keyword evidence="5 9" id="KW-1133">Transmembrane helix</keyword>
<comment type="caution">
    <text evidence="10">The sequence shown here is derived from an EMBL/GenBank/DDBJ whole genome shotgun (WGS) entry which is preliminary data.</text>
</comment>
<keyword evidence="7 9" id="KW-0472">Membrane</keyword>
<proteinExistence type="predicted"/>
<gene>
    <name evidence="10" type="ORF">D9619_009766</name>
</gene>
<evidence type="ECO:0000256" key="2">
    <source>
        <dbReference type="ARBA" id="ARBA00022448"/>
    </source>
</evidence>
<evidence type="ECO:0000313" key="11">
    <source>
        <dbReference type="Proteomes" id="UP000567179"/>
    </source>
</evidence>
<evidence type="ECO:0000256" key="5">
    <source>
        <dbReference type="ARBA" id="ARBA00022989"/>
    </source>
</evidence>
<dbReference type="Proteomes" id="UP000567179">
    <property type="component" value="Unassembled WGS sequence"/>
</dbReference>
<organism evidence="10 11">
    <name type="scientific">Psilocybe cf. subviscida</name>
    <dbReference type="NCBI Taxonomy" id="2480587"/>
    <lineage>
        <taxon>Eukaryota</taxon>
        <taxon>Fungi</taxon>
        <taxon>Dikarya</taxon>
        <taxon>Basidiomycota</taxon>
        <taxon>Agaricomycotina</taxon>
        <taxon>Agaricomycetes</taxon>
        <taxon>Agaricomycetidae</taxon>
        <taxon>Agaricales</taxon>
        <taxon>Agaricineae</taxon>
        <taxon>Strophariaceae</taxon>
        <taxon>Psilocybe</taxon>
    </lineage>
</organism>
<evidence type="ECO:0000256" key="1">
    <source>
        <dbReference type="ARBA" id="ARBA00004651"/>
    </source>
</evidence>
<feature type="region of interest" description="Disordered" evidence="8">
    <location>
        <begin position="250"/>
        <end position="284"/>
    </location>
</feature>
<feature type="transmembrane region" description="Helical" evidence="9">
    <location>
        <begin position="62"/>
        <end position="83"/>
    </location>
</feature>
<evidence type="ECO:0000256" key="8">
    <source>
        <dbReference type="SAM" id="MobiDB-lite"/>
    </source>
</evidence>
<feature type="compositionally biased region" description="Polar residues" evidence="8">
    <location>
        <begin position="261"/>
        <end position="284"/>
    </location>
</feature>
<dbReference type="InterPro" id="IPR044669">
    <property type="entry name" value="YneE/VCCN1/2-like"/>
</dbReference>
<accession>A0A8H5BL75</accession>
<keyword evidence="4 9" id="KW-0812">Transmembrane</keyword>
<keyword evidence="2" id="KW-0813">Transport</keyword>
<comment type="subcellular location">
    <subcellularLocation>
        <location evidence="1">Cell membrane</location>
        <topology evidence="1">Multi-pass membrane protein</topology>
    </subcellularLocation>
</comment>
<dbReference type="GO" id="GO:0005254">
    <property type="term" value="F:chloride channel activity"/>
    <property type="evidence" value="ECO:0007669"/>
    <property type="project" value="InterPro"/>
</dbReference>
<feature type="transmembrane region" description="Helical" evidence="9">
    <location>
        <begin position="347"/>
        <end position="368"/>
    </location>
</feature>
<dbReference type="AlphaFoldDB" id="A0A8H5BL75"/>
<feature type="transmembrane region" description="Helical" evidence="9">
    <location>
        <begin position="29"/>
        <end position="50"/>
    </location>
</feature>
<protein>
    <submittedName>
        <fullName evidence="10">Uncharacterized protein</fullName>
    </submittedName>
</protein>
<keyword evidence="6" id="KW-0406">Ion transport</keyword>
<dbReference type="PANTHER" id="PTHR33281:SF19">
    <property type="entry name" value="VOLTAGE-DEPENDENT ANION CHANNEL-FORMING PROTEIN YNEE"/>
    <property type="match status" value="1"/>
</dbReference>
<evidence type="ECO:0000256" key="4">
    <source>
        <dbReference type="ARBA" id="ARBA00022692"/>
    </source>
</evidence>